<evidence type="ECO:0000259" key="12">
    <source>
        <dbReference type="PROSITE" id="PS50893"/>
    </source>
</evidence>
<dbReference type="GO" id="GO:0090374">
    <property type="term" value="P:oligopeptide export from mitochondrion"/>
    <property type="evidence" value="ECO:0007669"/>
    <property type="project" value="TreeGrafter"/>
</dbReference>
<dbReference type="Pfam" id="PF00005">
    <property type="entry name" value="ABC_tran"/>
    <property type="match status" value="1"/>
</dbReference>
<protein>
    <recommendedName>
        <fullName evidence="9">Mitochondrial potassium channel ATP-binding subunit</fullName>
    </recommendedName>
    <alternativeName>
        <fullName evidence="11">ATP-binding cassette sub-family B member 8, mitochondrial</fullName>
    </alternativeName>
    <alternativeName>
        <fullName evidence="10">Mitochondrial sulfonylurea-receptor</fullName>
    </alternativeName>
</protein>
<dbReference type="AlphaFoldDB" id="A0A087UXJ9"/>
<dbReference type="GO" id="GO:0015421">
    <property type="term" value="F:ABC-type oligopeptide transporter activity"/>
    <property type="evidence" value="ECO:0007669"/>
    <property type="project" value="TreeGrafter"/>
</dbReference>
<dbReference type="GO" id="GO:0005524">
    <property type="term" value="F:ATP binding"/>
    <property type="evidence" value="ECO:0007669"/>
    <property type="project" value="UniProtKB-KW"/>
</dbReference>
<dbReference type="InterPro" id="IPR017871">
    <property type="entry name" value="ABC_transporter-like_CS"/>
</dbReference>
<dbReference type="EMBL" id="KK122161">
    <property type="protein sequence ID" value="KFM82088.1"/>
    <property type="molecule type" value="Genomic_DNA"/>
</dbReference>
<dbReference type="Proteomes" id="UP000054359">
    <property type="component" value="Unassembled WGS sequence"/>
</dbReference>
<keyword evidence="4" id="KW-0633">Potassium transport</keyword>
<dbReference type="PROSITE" id="PS50893">
    <property type="entry name" value="ABC_TRANSPORTER_2"/>
    <property type="match status" value="1"/>
</dbReference>
<dbReference type="GO" id="GO:0016887">
    <property type="term" value="F:ATP hydrolysis activity"/>
    <property type="evidence" value="ECO:0007669"/>
    <property type="project" value="InterPro"/>
</dbReference>
<keyword evidence="3" id="KW-0813">Transport</keyword>
<evidence type="ECO:0000256" key="2">
    <source>
        <dbReference type="ARBA" id="ARBA00007577"/>
    </source>
</evidence>
<dbReference type="PROSITE" id="PS00211">
    <property type="entry name" value="ABC_TRANSPORTER_1"/>
    <property type="match status" value="1"/>
</dbReference>
<evidence type="ECO:0000256" key="5">
    <source>
        <dbReference type="ARBA" id="ARBA00022741"/>
    </source>
</evidence>
<dbReference type="PANTHER" id="PTHR43394">
    <property type="entry name" value="ATP-DEPENDENT PERMEASE MDL1, MITOCHONDRIAL"/>
    <property type="match status" value="1"/>
</dbReference>
<keyword evidence="5" id="KW-0547">Nucleotide-binding</keyword>
<evidence type="ECO:0000256" key="1">
    <source>
        <dbReference type="ARBA" id="ARBA00004448"/>
    </source>
</evidence>
<dbReference type="Gene3D" id="3.40.50.300">
    <property type="entry name" value="P-loop containing nucleotide triphosphate hydrolases"/>
    <property type="match status" value="1"/>
</dbReference>
<keyword evidence="14" id="KW-1185">Reference proteome</keyword>
<dbReference type="InterPro" id="IPR027417">
    <property type="entry name" value="P-loop_NTPase"/>
</dbReference>
<feature type="non-terminal residue" evidence="13">
    <location>
        <position position="221"/>
    </location>
</feature>
<keyword evidence="8" id="KW-0406">Ion transport</keyword>
<evidence type="ECO:0000256" key="6">
    <source>
        <dbReference type="ARBA" id="ARBA00022840"/>
    </source>
</evidence>
<comment type="similarity">
    <text evidence="2">Belongs to the ABC transporter superfamily. ABCB family. Multidrug resistance exporter (TC 3.A.1.201) subfamily.</text>
</comment>
<dbReference type="PANTHER" id="PTHR43394:SF17">
    <property type="entry name" value="MITOCHONDRIAL POTASSIUM CHANNEL ATP-BINDING SUBUNIT"/>
    <property type="match status" value="1"/>
</dbReference>
<feature type="domain" description="ABC transporter" evidence="12">
    <location>
        <begin position="2"/>
        <end position="208"/>
    </location>
</feature>
<evidence type="ECO:0000256" key="10">
    <source>
        <dbReference type="ARBA" id="ARBA00041416"/>
    </source>
</evidence>
<name>A0A087UXJ9_STEMI</name>
<evidence type="ECO:0000256" key="11">
    <source>
        <dbReference type="ARBA" id="ARBA00042968"/>
    </source>
</evidence>
<dbReference type="SUPFAM" id="SSF52540">
    <property type="entry name" value="P-loop containing nucleoside triphosphate hydrolases"/>
    <property type="match status" value="1"/>
</dbReference>
<dbReference type="OrthoDB" id="6500128at2759"/>
<keyword evidence="7" id="KW-0630">Potassium</keyword>
<dbReference type="InterPro" id="IPR003593">
    <property type="entry name" value="AAA+_ATPase"/>
</dbReference>
<gene>
    <name evidence="13" type="ORF">X975_01023</name>
</gene>
<evidence type="ECO:0000256" key="7">
    <source>
        <dbReference type="ARBA" id="ARBA00022958"/>
    </source>
</evidence>
<keyword evidence="6 13" id="KW-0067">ATP-binding</keyword>
<comment type="subcellular location">
    <subcellularLocation>
        <location evidence="1">Mitochondrion inner membrane</location>
        <topology evidence="1">Multi-pass membrane protein</topology>
    </subcellularLocation>
</comment>
<dbReference type="InterPro" id="IPR003439">
    <property type="entry name" value="ABC_transporter-like_ATP-bd"/>
</dbReference>
<evidence type="ECO:0000256" key="4">
    <source>
        <dbReference type="ARBA" id="ARBA00022538"/>
    </source>
</evidence>
<dbReference type="OMA" id="MITHRRE"/>
<accession>A0A087UXJ9</accession>
<evidence type="ECO:0000256" key="8">
    <source>
        <dbReference type="ARBA" id="ARBA00023065"/>
    </source>
</evidence>
<dbReference type="STRING" id="407821.A0A087UXJ9"/>
<dbReference type="GO" id="GO:0006813">
    <property type="term" value="P:potassium ion transport"/>
    <property type="evidence" value="ECO:0007669"/>
    <property type="project" value="UniProtKB-KW"/>
</dbReference>
<dbReference type="FunFam" id="3.40.50.300:FF:002695">
    <property type="entry name" value="ABC multidrug transporter, putative"/>
    <property type="match status" value="1"/>
</dbReference>
<organism evidence="13 14">
    <name type="scientific">Stegodyphus mimosarum</name>
    <name type="common">African social velvet spider</name>
    <dbReference type="NCBI Taxonomy" id="407821"/>
    <lineage>
        <taxon>Eukaryota</taxon>
        <taxon>Metazoa</taxon>
        <taxon>Ecdysozoa</taxon>
        <taxon>Arthropoda</taxon>
        <taxon>Chelicerata</taxon>
        <taxon>Arachnida</taxon>
        <taxon>Araneae</taxon>
        <taxon>Araneomorphae</taxon>
        <taxon>Entelegynae</taxon>
        <taxon>Eresoidea</taxon>
        <taxon>Eresidae</taxon>
        <taxon>Stegodyphus</taxon>
    </lineage>
</organism>
<sequence length="221" mass="23943">MVALCGLSGGGKSTVAALLERFYDVGNGNISIDGYDLKSLDPSWLRGNIIGYIDQEPVLFATSIMENIRYGRPDASDSEVIEAAKLANAHDFICSFNNGYDTVLGERGTTVSGGQKQRIAIARALLKDPKILILDEATSALDVESERAVQEALDYAVKGRTVLVIAHRLSTIQNADAIAVIKGGVVAEYGNHSSLTKKKGLYWKLIKQQQAKEEIEERQSG</sequence>
<proteinExistence type="inferred from homology"/>
<reference evidence="13 14" key="1">
    <citation type="submission" date="2013-11" db="EMBL/GenBank/DDBJ databases">
        <title>Genome sequencing of Stegodyphus mimosarum.</title>
        <authorList>
            <person name="Bechsgaard J."/>
        </authorList>
    </citation>
    <scope>NUCLEOTIDE SEQUENCE [LARGE SCALE GENOMIC DNA]</scope>
</reference>
<evidence type="ECO:0000256" key="3">
    <source>
        <dbReference type="ARBA" id="ARBA00022448"/>
    </source>
</evidence>
<dbReference type="GO" id="GO:0005743">
    <property type="term" value="C:mitochondrial inner membrane"/>
    <property type="evidence" value="ECO:0007669"/>
    <property type="project" value="UniProtKB-SubCell"/>
</dbReference>
<evidence type="ECO:0000313" key="14">
    <source>
        <dbReference type="Proteomes" id="UP000054359"/>
    </source>
</evidence>
<dbReference type="SMART" id="SM00382">
    <property type="entry name" value="AAA"/>
    <property type="match status" value="1"/>
</dbReference>
<evidence type="ECO:0000313" key="13">
    <source>
        <dbReference type="EMBL" id="KFM82088.1"/>
    </source>
</evidence>
<dbReference type="InterPro" id="IPR039421">
    <property type="entry name" value="Type_1_exporter"/>
</dbReference>
<evidence type="ECO:0000256" key="9">
    <source>
        <dbReference type="ARBA" id="ARBA00040439"/>
    </source>
</evidence>
<dbReference type="FunFam" id="3.40.50.300:FF:006123">
    <property type="entry name" value="Predicted protein"/>
    <property type="match status" value="1"/>
</dbReference>